<reference evidence="4 5" key="1">
    <citation type="submission" date="2024-06" db="EMBL/GenBank/DDBJ databases">
        <authorList>
            <person name="Pan Q."/>
            <person name="Wen M."/>
            <person name="Jouanno E."/>
            <person name="Zahm M."/>
            <person name="Klopp C."/>
            <person name="Cabau C."/>
            <person name="Louis A."/>
            <person name="Berthelot C."/>
            <person name="Parey E."/>
            <person name="Roest Crollius H."/>
            <person name="Montfort J."/>
            <person name="Robinson-Rechavi M."/>
            <person name="Bouchez O."/>
            <person name="Lampietro C."/>
            <person name="Lopez Roques C."/>
            <person name="Donnadieu C."/>
            <person name="Postlethwait J."/>
            <person name="Bobe J."/>
            <person name="Verreycken H."/>
            <person name="Guiguen Y."/>
        </authorList>
    </citation>
    <scope>NUCLEOTIDE SEQUENCE [LARGE SCALE GENOMIC DNA]</scope>
    <source>
        <strain evidence="4">Up_M1</strain>
        <tissue evidence="4">Testis</tissue>
    </source>
</reference>
<dbReference type="AlphaFoldDB" id="A0ABD0W484"/>
<evidence type="ECO:0000256" key="1">
    <source>
        <dbReference type="PROSITE-ProRule" id="PRU00325"/>
    </source>
</evidence>
<dbReference type="PANTHER" id="PTHR47456">
    <property type="entry name" value="PHD-TYPE DOMAIN-CONTAINING PROTEIN"/>
    <property type="match status" value="1"/>
</dbReference>
<dbReference type="InterPro" id="IPR007527">
    <property type="entry name" value="Znf_SWIM"/>
</dbReference>
<keyword evidence="1" id="KW-0479">Metal-binding</keyword>
<dbReference type="InterPro" id="IPR048324">
    <property type="entry name" value="ZSWIM1-3_RNaseH-like"/>
</dbReference>
<dbReference type="EMBL" id="JAGEUA010000009">
    <property type="protein sequence ID" value="KAL0965161.1"/>
    <property type="molecule type" value="Genomic_DNA"/>
</dbReference>
<feature type="compositionally biased region" description="Low complexity" evidence="2">
    <location>
        <begin position="696"/>
        <end position="715"/>
    </location>
</feature>
<evidence type="ECO:0000313" key="5">
    <source>
        <dbReference type="Proteomes" id="UP001557470"/>
    </source>
</evidence>
<comment type="caution">
    <text evidence="4">The sequence shown here is derived from an EMBL/GenBank/DDBJ whole genome shotgun (WGS) entry which is preliminary data.</text>
</comment>
<organism evidence="4 5">
    <name type="scientific">Umbra pygmaea</name>
    <name type="common">Eastern mudminnow</name>
    <dbReference type="NCBI Taxonomy" id="75934"/>
    <lineage>
        <taxon>Eukaryota</taxon>
        <taxon>Metazoa</taxon>
        <taxon>Chordata</taxon>
        <taxon>Craniata</taxon>
        <taxon>Vertebrata</taxon>
        <taxon>Euteleostomi</taxon>
        <taxon>Actinopterygii</taxon>
        <taxon>Neopterygii</taxon>
        <taxon>Teleostei</taxon>
        <taxon>Protacanthopterygii</taxon>
        <taxon>Esociformes</taxon>
        <taxon>Umbridae</taxon>
        <taxon>Umbra</taxon>
    </lineage>
</organism>
<keyword evidence="1" id="KW-0862">Zinc</keyword>
<protein>
    <recommendedName>
        <fullName evidence="3">SWIM-type domain-containing protein</fullName>
    </recommendedName>
</protein>
<keyword evidence="5" id="KW-1185">Reference proteome</keyword>
<evidence type="ECO:0000313" key="4">
    <source>
        <dbReference type="EMBL" id="KAL0965161.1"/>
    </source>
</evidence>
<proteinExistence type="predicted"/>
<dbReference type="PANTHER" id="PTHR47456:SF5">
    <property type="match status" value="1"/>
</dbReference>
<sequence length="816" mass="93859">MNNETVFETIEEVNKHISHVEESTCVKYISYRVQKRFNDQGWKPQDHKIRLYWEWKYGKGTPCIPFDGVPFMFIGHKLMGCHRGRGKCGIKKRQSLEAQRAKDGKSKRNLLLKTKKVACPAVVTISRIVKFPGFKLEKDTSRLRRIMSISIKQALQTDPTSVQWKMLYFLKIPSDTDHKGHPIGEGADEMDDRVKGYIQTLVQQGVRKVKDVKSHMLQYVRNELFRDSTPPPLRRFFPTEKSIQATVAKVIAEEHYSKIDLVNLLTLAENWKADAPRTNFLLRVQWESKNLLLCYQTDWQRQLLQQYGNEVCFLDAAYKRTRFPLPLFFLCVRSNVSLVPVGLFVVQSKSAEALSEALGVFRQWYPDWSPAYILTENCPVEMQAVESTFTGVQAVFSDHLRERTWIKWLSNRSRAITNQEGVFTMMKAIAEALSREQHQGAVECLQQSPIWQEKRQLFKNWFTKKWLSEEKRWANSERADIVNFVSAVNGGLEMQSTFFTHHDLKVHKKDTLSQMLQFVVDSYFPQIHQSYTDLNSQSCSDYSLNPVVPTFLWLRPWSLVTLVMENMSAIDQDSDILVEQVTDTGSFRVISQAGGASGWSYMVHFGSESSWPSCECEAWRIQRLPCKHFCHVFRWVPGWTWESLCPKYRDHALLRLHPHTADTPKAEVNESLNHLGHLSPAYPGPEWEEPEESLALTQSPQDSQLQQQSSGTQPGVPQTSQGPGDMEDLQRECVAKLKSIMENIGHIKDIDHLREFKQKLDILQTQSETKVAQSDPSSQAAPLPKVKRKMGGVKIIVAMPKRIKVLSQIDVENVPK</sequence>
<name>A0ABD0W484_UMBPY</name>
<feature type="compositionally biased region" description="Polar residues" evidence="2">
    <location>
        <begin position="767"/>
        <end position="780"/>
    </location>
</feature>
<gene>
    <name evidence="4" type="ORF">UPYG_G00277550</name>
</gene>
<feature type="region of interest" description="Disordered" evidence="2">
    <location>
        <begin position="675"/>
        <end position="726"/>
    </location>
</feature>
<dbReference type="Proteomes" id="UP001557470">
    <property type="component" value="Unassembled WGS sequence"/>
</dbReference>
<dbReference type="GO" id="GO:0008270">
    <property type="term" value="F:zinc ion binding"/>
    <property type="evidence" value="ECO:0007669"/>
    <property type="project" value="UniProtKB-KW"/>
</dbReference>
<dbReference type="PROSITE" id="PS50966">
    <property type="entry name" value="ZF_SWIM"/>
    <property type="match status" value="1"/>
</dbReference>
<evidence type="ECO:0000256" key="2">
    <source>
        <dbReference type="SAM" id="MobiDB-lite"/>
    </source>
</evidence>
<evidence type="ECO:0000259" key="3">
    <source>
        <dbReference type="PROSITE" id="PS50966"/>
    </source>
</evidence>
<dbReference type="Pfam" id="PF21056">
    <property type="entry name" value="ZSWIM1-3_RNaseH-like"/>
    <property type="match status" value="1"/>
</dbReference>
<feature type="region of interest" description="Disordered" evidence="2">
    <location>
        <begin position="767"/>
        <end position="786"/>
    </location>
</feature>
<accession>A0ABD0W484</accession>
<feature type="domain" description="SWIM-type" evidence="3">
    <location>
        <begin position="601"/>
        <end position="637"/>
    </location>
</feature>
<dbReference type="Pfam" id="PF15299">
    <property type="entry name" value="ALS2CR8"/>
    <property type="match status" value="1"/>
</dbReference>
<keyword evidence="1" id="KW-0863">Zinc-finger</keyword>
<dbReference type="InterPro" id="IPR029309">
    <property type="entry name" value="CaRF"/>
</dbReference>